<feature type="region of interest" description="Disordered" evidence="1">
    <location>
        <begin position="36"/>
        <end position="57"/>
    </location>
</feature>
<keyword evidence="3" id="KW-1185">Reference proteome</keyword>
<comment type="caution">
    <text evidence="2">The sequence shown here is derived from an EMBL/GenBank/DDBJ whole genome shotgun (WGS) entry which is preliminary data.</text>
</comment>
<dbReference type="HOGENOM" id="CLU_2014970_0_0_1"/>
<evidence type="ECO:0000256" key="1">
    <source>
        <dbReference type="SAM" id="MobiDB-lite"/>
    </source>
</evidence>
<evidence type="ECO:0000313" key="2">
    <source>
        <dbReference type="EMBL" id="EXJ90557.1"/>
    </source>
</evidence>
<name>W9YCE8_9EURO</name>
<dbReference type="AlphaFoldDB" id="W9YCE8"/>
<dbReference type="Proteomes" id="UP000019484">
    <property type="component" value="Unassembled WGS sequence"/>
</dbReference>
<dbReference type="RefSeq" id="XP_007722751.1">
    <property type="nucleotide sequence ID" value="XM_007724561.1"/>
</dbReference>
<organism evidence="2 3">
    <name type="scientific">Capronia coronata CBS 617.96</name>
    <dbReference type="NCBI Taxonomy" id="1182541"/>
    <lineage>
        <taxon>Eukaryota</taxon>
        <taxon>Fungi</taxon>
        <taxon>Dikarya</taxon>
        <taxon>Ascomycota</taxon>
        <taxon>Pezizomycotina</taxon>
        <taxon>Eurotiomycetes</taxon>
        <taxon>Chaetothyriomycetidae</taxon>
        <taxon>Chaetothyriales</taxon>
        <taxon>Herpotrichiellaceae</taxon>
        <taxon>Capronia</taxon>
    </lineage>
</organism>
<protein>
    <submittedName>
        <fullName evidence="2">Uncharacterized protein</fullName>
    </submittedName>
</protein>
<sequence length="123" mass="13439">MAGGVILTAMALVSSSAVVYTIYLHQTLSRKISHRSGIGLPTADDDSETKIASLPPDLDDPSKYHVIHDIASKRVPSAKLPTFTDPNLLLTKYLRRNMTCFFQDPNGVAVTARLQKPSSEEDI</sequence>
<gene>
    <name evidence="2" type="ORF">A1O1_03660</name>
</gene>
<evidence type="ECO:0000313" key="3">
    <source>
        <dbReference type="Proteomes" id="UP000019484"/>
    </source>
</evidence>
<reference evidence="2 3" key="1">
    <citation type="submission" date="2013-03" db="EMBL/GenBank/DDBJ databases">
        <title>The Genome Sequence of Capronia coronata CBS 617.96.</title>
        <authorList>
            <consortium name="The Broad Institute Genomics Platform"/>
            <person name="Cuomo C."/>
            <person name="de Hoog S."/>
            <person name="Gorbushina A."/>
            <person name="Walker B."/>
            <person name="Young S.K."/>
            <person name="Zeng Q."/>
            <person name="Gargeya S."/>
            <person name="Fitzgerald M."/>
            <person name="Haas B."/>
            <person name="Abouelleil A."/>
            <person name="Allen A.W."/>
            <person name="Alvarado L."/>
            <person name="Arachchi H.M."/>
            <person name="Berlin A.M."/>
            <person name="Chapman S.B."/>
            <person name="Gainer-Dewar J."/>
            <person name="Goldberg J."/>
            <person name="Griggs A."/>
            <person name="Gujja S."/>
            <person name="Hansen M."/>
            <person name="Howarth C."/>
            <person name="Imamovic A."/>
            <person name="Ireland A."/>
            <person name="Larimer J."/>
            <person name="McCowan C."/>
            <person name="Murphy C."/>
            <person name="Pearson M."/>
            <person name="Poon T.W."/>
            <person name="Priest M."/>
            <person name="Roberts A."/>
            <person name="Saif S."/>
            <person name="Shea T."/>
            <person name="Sisk P."/>
            <person name="Sykes S."/>
            <person name="Wortman J."/>
            <person name="Nusbaum C."/>
            <person name="Birren B."/>
        </authorList>
    </citation>
    <scope>NUCLEOTIDE SEQUENCE [LARGE SCALE GENOMIC DNA]</scope>
    <source>
        <strain evidence="2 3">CBS 617.96</strain>
    </source>
</reference>
<dbReference type="OrthoDB" id="5599753at2759"/>
<dbReference type="EMBL" id="AMWN01000003">
    <property type="protein sequence ID" value="EXJ90557.1"/>
    <property type="molecule type" value="Genomic_DNA"/>
</dbReference>
<accession>W9YCE8</accession>
<proteinExistence type="predicted"/>
<dbReference type="GeneID" id="19158550"/>